<keyword evidence="1" id="KW-0472">Membrane</keyword>
<keyword evidence="1" id="KW-0812">Transmembrane</keyword>
<name>X6NEN8_RETFI</name>
<gene>
    <name evidence="2" type="ORF">RFI_12362</name>
</gene>
<feature type="transmembrane region" description="Helical" evidence="1">
    <location>
        <begin position="95"/>
        <end position="114"/>
    </location>
</feature>
<protein>
    <submittedName>
        <fullName evidence="2">Uncharacterized protein</fullName>
    </submittedName>
</protein>
<evidence type="ECO:0000313" key="3">
    <source>
        <dbReference type="Proteomes" id="UP000023152"/>
    </source>
</evidence>
<dbReference type="AlphaFoldDB" id="X6NEN8"/>
<keyword evidence="3" id="KW-1185">Reference proteome</keyword>
<feature type="transmembrane region" description="Helical" evidence="1">
    <location>
        <begin position="119"/>
        <end position="136"/>
    </location>
</feature>
<dbReference type="EMBL" id="ASPP01008956">
    <property type="protein sequence ID" value="ETO24795.1"/>
    <property type="molecule type" value="Genomic_DNA"/>
</dbReference>
<proteinExistence type="predicted"/>
<accession>X6NEN8</accession>
<comment type="caution">
    <text evidence="2">The sequence shown here is derived from an EMBL/GenBank/DDBJ whole genome shotgun (WGS) entry which is preliminary data.</text>
</comment>
<sequence length="178" mass="20798">MKVTSNFVIGHKLQKISKTSIDLMVNRISKRLKITCSNGLFYSQIDKKKSTLFQRNWCETPSLPKKKTIKAKYDTSLMVLTLLLLVIDSHFDSTLFIRCIINTSLLYFLINLLYWFDKYLIIFVVTFISFDFAPIYNRLPNQQVKYLINKKKEIFFGNTVAPYEIQISSKVTAPKSMK</sequence>
<evidence type="ECO:0000313" key="2">
    <source>
        <dbReference type="EMBL" id="ETO24795.1"/>
    </source>
</evidence>
<dbReference type="Proteomes" id="UP000023152">
    <property type="component" value="Unassembled WGS sequence"/>
</dbReference>
<keyword evidence="1" id="KW-1133">Transmembrane helix</keyword>
<evidence type="ECO:0000256" key="1">
    <source>
        <dbReference type="SAM" id="Phobius"/>
    </source>
</evidence>
<reference evidence="2 3" key="1">
    <citation type="journal article" date="2013" name="Curr. Biol.">
        <title>The Genome of the Foraminiferan Reticulomyxa filosa.</title>
        <authorList>
            <person name="Glockner G."/>
            <person name="Hulsmann N."/>
            <person name="Schleicher M."/>
            <person name="Noegel A.A."/>
            <person name="Eichinger L."/>
            <person name="Gallinger C."/>
            <person name="Pawlowski J."/>
            <person name="Sierra R."/>
            <person name="Euteneuer U."/>
            <person name="Pillet L."/>
            <person name="Moustafa A."/>
            <person name="Platzer M."/>
            <person name="Groth M."/>
            <person name="Szafranski K."/>
            <person name="Schliwa M."/>
        </authorList>
    </citation>
    <scope>NUCLEOTIDE SEQUENCE [LARGE SCALE GENOMIC DNA]</scope>
</reference>
<organism evidence="2 3">
    <name type="scientific">Reticulomyxa filosa</name>
    <dbReference type="NCBI Taxonomy" id="46433"/>
    <lineage>
        <taxon>Eukaryota</taxon>
        <taxon>Sar</taxon>
        <taxon>Rhizaria</taxon>
        <taxon>Retaria</taxon>
        <taxon>Foraminifera</taxon>
        <taxon>Monothalamids</taxon>
        <taxon>Reticulomyxidae</taxon>
        <taxon>Reticulomyxa</taxon>
    </lineage>
</organism>